<proteinExistence type="predicted"/>
<dbReference type="CDD" id="cd05123">
    <property type="entry name" value="STKc_AGC"/>
    <property type="match status" value="1"/>
</dbReference>
<feature type="region of interest" description="Disordered" evidence="8">
    <location>
        <begin position="352"/>
        <end position="380"/>
    </location>
</feature>
<keyword evidence="2" id="KW-0597">Phosphoprotein</keyword>
<dbReference type="GO" id="GO:0005524">
    <property type="term" value="F:ATP binding"/>
    <property type="evidence" value="ECO:0007669"/>
    <property type="project" value="UniProtKB-UniRule"/>
</dbReference>
<keyword evidence="12" id="KW-1185">Reference proteome</keyword>
<dbReference type="Proteomes" id="UP001165083">
    <property type="component" value="Unassembled WGS sequence"/>
</dbReference>
<gene>
    <name evidence="11" type="ORF">Plil01_001536800</name>
</gene>
<dbReference type="PANTHER" id="PTHR24351">
    <property type="entry name" value="RIBOSOMAL PROTEIN S6 KINASE"/>
    <property type="match status" value="1"/>
</dbReference>
<keyword evidence="4 7" id="KW-0547">Nucleotide-binding</keyword>
<evidence type="ECO:0000256" key="4">
    <source>
        <dbReference type="ARBA" id="ARBA00022741"/>
    </source>
</evidence>
<dbReference type="GO" id="GO:0004674">
    <property type="term" value="F:protein serine/threonine kinase activity"/>
    <property type="evidence" value="ECO:0007669"/>
    <property type="project" value="UniProtKB-KW"/>
</dbReference>
<keyword evidence="5" id="KW-0418">Kinase</keyword>
<name>A0A9W6XCS8_9STRA</name>
<keyword evidence="6 7" id="KW-0067">ATP-binding</keyword>
<evidence type="ECO:0000256" key="6">
    <source>
        <dbReference type="ARBA" id="ARBA00022840"/>
    </source>
</evidence>
<organism evidence="11 12">
    <name type="scientific">Phytophthora lilii</name>
    <dbReference type="NCBI Taxonomy" id="2077276"/>
    <lineage>
        <taxon>Eukaryota</taxon>
        <taxon>Sar</taxon>
        <taxon>Stramenopiles</taxon>
        <taxon>Oomycota</taxon>
        <taxon>Peronosporomycetes</taxon>
        <taxon>Peronosporales</taxon>
        <taxon>Peronosporaceae</taxon>
        <taxon>Phytophthora</taxon>
    </lineage>
</organism>
<feature type="domain" description="Protein kinase" evidence="9">
    <location>
        <begin position="459"/>
        <end position="736"/>
    </location>
</feature>
<comment type="caution">
    <text evidence="11">The sequence shown here is derived from an EMBL/GenBank/DDBJ whole genome shotgun (WGS) entry which is preliminary data.</text>
</comment>
<dbReference type="Gene3D" id="3.30.200.20">
    <property type="entry name" value="Phosphorylase Kinase, domain 1"/>
    <property type="match status" value="1"/>
</dbReference>
<dbReference type="FunFam" id="1.10.510.10:FF:000465">
    <property type="entry name" value="Non-specific serine/threonine protein kinase"/>
    <property type="match status" value="1"/>
</dbReference>
<reference evidence="11" key="1">
    <citation type="submission" date="2023-04" db="EMBL/GenBank/DDBJ databases">
        <title>Phytophthora lilii NBRC 32176.</title>
        <authorList>
            <person name="Ichikawa N."/>
            <person name="Sato H."/>
            <person name="Tonouchi N."/>
        </authorList>
    </citation>
    <scope>NUCLEOTIDE SEQUENCE</scope>
    <source>
        <strain evidence="11">NBRC 32176</strain>
    </source>
</reference>
<evidence type="ECO:0000256" key="5">
    <source>
        <dbReference type="ARBA" id="ARBA00022777"/>
    </source>
</evidence>
<protein>
    <submittedName>
        <fullName evidence="11">Unnamed protein product</fullName>
    </submittedName>
</protein>
<keyword evidence="3" id="KW-0808">Transferase</keyword>
<evidence type="ECO:0000259" key="9">
    <source>
        <dbReference type="PROSITE" id="PS50011"/>
    </source>
</evidence>
<feature type="compositionally biased region" description="Polar residues" evidence="8">
    <location>
        <begin position="111"/>
        <end position="122"/>
    </location>
</feature>
<dbReference type="PROSITE" id="PS51285">
    <property type="entry name" value="AGC_KINASE_CTER"/>
    <property type="match status" value="1"/>
</dbReference>
<feature type="compositionally biased region" description="Low complexity" evidence="8">
    <location>
        <begin position="352"/>
        <end position="373"/>
    </location>
</feature>
<keyword evidence="1" id="KW-0723">Serine/threonine-protein kinase</keyword>
<evidence type="ECO:0000256" key="7">
    <source>
        <dbReference type="PROSITE-ProRule" id="PRU10141"/>
    </source>
</evidence>
<dbReference type="SMART" id="SM00220">
    <property type="entry name" value="S_TKc"/>
    <property type="match status" value="1"/>
</dbReference>
<dbReference type="PROSITE" id="PS50011">
    <property type="entry name" value="PROTEIN_KINASE_DOM"/>
    <property type="match status" value="1"/>
</dbReference>
<dbReference type="Gene3D" id="1.10.510.10">
    <property type="entry name" value="Transferase(Phosphotransferase) domain 1"/>
    <property type="match status" value="1"/>
</dbReference>
<evidence type="ECO:0000256" key="1">
    <source>
        <dbReference type="ARBA" id="ARBA00022527"/>
    </source>
</evidence>
<feature type="region of interest" description="Disordered" evidence="8">
    <location>
        <begin position="111"/>
        <end position="133"/>
    </location>
</feature>
<dbReference type="AlphaFoldDB" id="A0A9W6XCS8"/>
<evidence type="ECO:0000313" key="12">
    <source>
        <dbReference type="Proteomes" id="UP001165083"/>
    </source>
</evidence>
<dbReference type="InterPro" id="IPR017441">
    <property type="entry name" value="Protein_kinase_ATP_BS"/>
</dbReference>
<dbReference type="InterPro" id="IPR045270">
    <property type="entry name" value="STKc_AGC"/>
</dbReference>
<dbReference type="EMBL" id="BSXW01001379">
    <property type="protein sequence ID" value="GMF36298.1"/>
    <property type="molecule type" value="Genomic_DNA"/>
</dbReference>
<dbReference type="InterPro" id="IPR011009">
    <property type="entry name" value="Kinase-like_dom_sf"/>
</dbReference>
<dbReference type="PROSITE" id="PS00108">
    <property type="entry name" value="PROTEIN_KINASE_ST"/>
    <property type="match status" value="1"/>
</dbReference>
<sequence>MMNAAGAHPRRNQFDKNGVEIENSRRNIKQRRPSRLITLSSISNLIPHWVRRNGNRHNNIDGRDEEDSVLMLESETEFDADADTNSNAKAENNTVVCRITRGSRTSLLKVNLRSTSTGSEPSDGSKGTERPSNHQFLLLCQSTRLSFTQRGQPRRHFSLDEQEELVAEQDISPEHCHELCVNGFVENAGRRLFHFIWPWEGLQHLRPSRRQSDAALRFSVVVQSASQRTQGPRIRFVSAFEPSRQFNSTTMAMMRQWAAPRQQQILAICAVDATTANAVVTPVASERSISTTSGASVKRNSINVASLQMALSRLQNNDTATSAAVAPLMPTASSSVASRSFTVKVIPPMAASASSKSSSPAKPAMLSSSPPKAGSRLPSPTSLISKAKAIAQRATSPVISPASPTSVATPTVVKIAGPPSPVKKGPAPAASVPVVTDIRVVQAVSIAESYSGGYMLRQYEPLKVIGRGGFGHVMVARHIPSGALVAIKTLSKRAIAAQNQIQHSRAEKTVLTRCRDHPFIVKMHACFQTIDHLHIVLDYCPGGELFFHLSERGHFTEAVAAFYLAEVLLALEHLHQHDIIYRDLKPENILLDQQGHVRLADFGLSKPGIDDWTLAMTFCGSKDYIAPEVLALGERPSSTSSTASLPGRGYGKAVDFWALGCMLFEMLTGQPPFYSATSRTQLYSMIMDGAVSYPANISDEARDLMESLLRTDPRERLGARRASGSGATAVKQHQFFVKHHIDWTKLLNRTLRAPPLRPRSGAFANFDSEFTSMALRGIDSMVKFPDKIPMDYQLFDNYNWEPPKSAK</sequence>
<dbReference type="InterPro" id="IPR008271">
    <property type="entry name" value="Ser/Thr_kinase_AS"/>
</dbReference>
<evidence type="ECO:0000256" key="3">
    <source>
        <dbReference type="ARBA" id="ARBA00022679"/>
    </source>
</evidence>
<evidence type="ECO:0000259" key="10">
    <source>
        <dbReference type="PROSITE" id="PS51285"/>
    </source>
</evidence>
<dbReference type="Pfam" id="PF00069">
    <property type="entry name" value="Pkinase"/>
    <property type="match status" value="1"/>
</dbReference>
<dbReference type="InterPro" id="IPR000961">
    <property type="entry name" value="AGC-kinase_C"/>
</dbReference>
<accession>A0A9W6XCS8</accession>
<dbReference type="SUPFAM" id="SSF56112">
    <property type="entry name" value="Protein kinase-like (PK-like)"/>
    <property type="match status" value="1"/>
</dbReference>
<evidence type="ECO:0000256" key="2">
    <source>
        <dbReference type="ARBA" id="ARBA00022553"/>
    </source>
</evidence>
<dbReference type="OrthoDB" id="63267at2759"/>
<dbReference type="FunFam" id="3.30.200.20:FF:000042">
    <property type="entry name" value="Aurora kinase A"/>
    <property type="match status" value="1"/>
</dbReference>
<dbReference type="PROSITE" id="PS00107">
    <property type="entry name" value="PROTEIN_KINASE_ATP"/>
    <property type="match status" value="1"/>
</dbReference>
<feature type="domain" description="AGC-kinase C-terminal" evidence="10">
    <location>
        <begin position="739"/>
        <end position="807"/>
    </location>
</feature>
<evidence type="ECO:0000313" key="11">
    <source>
        <dbReference type="EMBL" id="GMF36298.1"/>
    </source>
</evidence>
<dbReference type="InterPro" id="IPR000719">
    <property type="entry name" value="Prot_kinase_dom"/>
</dbReference>
<evidence type="ECO:0000256" key="8">
    <source>
        <dbReference type="SAM" id="MobiDB-lite"/>
    </source>
</evidence>
<feature type="binding site" evidence="7">
    <location>
        <position position="488"/>
    </location>
    <ligand>
        <name>ATP</name>
        <dbReference type="ChEBI" id="CHEBI:30616"/>
    </ligand>
</feature>